<feature type="region of interest" description="Disordered" evidence="2">
    <location>
        <begin position="1"/>
        <end position="162"/>
    </location>
</feature>
<feature type="compositionally biased region" description="Pro residues" evidence="2">
    <location>
        <begin position="131"/>
        <end position="148"/>
    </location>
</feature>
<feature type="compositionally biased region" description="Polar residues" evidence="2">
    <location>
        <begin position="501"/>
        <end position="521"/>
    </location>
</feature>
<dbReference type="Proteomes" id="UP000215902">
    <property type="component" value="Unassembled WGS sequence"/>
</dbReference>
<accession>A0A267GEF0</accession>
<feature type="compositionally biased region" description="Polar residues" evidence="2">
    <location>
        <begin position="602"/>
        <end position="616"/>
    </location>
</feature>
<gene>
    <name evidence="3" type="ORF">BOX15_Mlig020180g1</name>
</gene>
<name>A0A267GEF0_9PLAT</name>
<feature type="compositionally biased region" description="Low complexity" evidence="2">
    <location>
        <begin position="525"/>
        <end position="540"/>
    </location>
</feature>
<feature type="compositionally biased region" description="Basic and acidic residues" evidence="2">
    <location>
        <begin position="421"/>
        <end position="449"/>
    </location>
</feature>
<feature type="compositionally biased region" description="Low complexity" evidence="2">
    <location>
        <begin position="114"/>
        <end position="123"/>
    </location>
</feature>
<dbReference type="AlphaFoldDB" id="A0A267GEF0"/>
<keyword evidence="1" id="KW-0175">Coiled coil</keyword>
<evidence type="ECO:0000313" key="4">
    <source>
        <dbReference type="Proteomes" id="UP000215902"/>
    </source>
</evidence>
<keyword evidence="4" id="KW-1185">Reference proteome</keyword>
<comment type="caution">
    <text evidence="3">The sequence shown here is derived from an EMBL/GenBank/DDBJ whole genome shotgun (WGS) entry which is preliminary data.</text>
</comment>
<feature type="compositionally biased region" description="Low complexity" evidence="2">
    <location>
        <begin position="195"/>
        <end position="204"/>
    </location>
</feature>
<evidence type="ECO:0000313" key="3">
    <source>
        <dbReference type="EMBL" id="PAA83817.1"/>
    </source>
</evidence>
<dbReference type="EMBL" id="NIVC01000404">
    <property type="protein sequence ID" value="PAA83817.1"/>
    <property type="molecule type" value="Genomic_DNA"/>
</dbReference>
<feature type="compositionally biased region" description="Basic and acidic residues" evidence="2">
    <location>
        <begin position="458"/>
        <end position="483"/>
    </location>
</feature>
<reference evidence="3 4" key="1">
    <citation type="submission" date="2017-06" db="EMBL/GenBank/DDBJ databases">
        <title>A platform for efficient transgenesis in Macrostomum lignano, a flatworm model organism for stem cell research.</title>
        <authorList>
            <person name="Berezikov E."/>
        </authorList>
    </citation>
    <scope>NUCLEOTIDE SEQUENCE [LARGE SCALE GENOMIC DNA]</scope>
    <source>
        <strain evidence="3">DV1</strain>
        <tissue evidence="3">Whole organism</tissue>
    </source>
</reference>
<proteinExistence type="predicted"/>
<feature type="region of interest" description="Disordered" evidence="2">
    <location>
        <begin position="193"/>
        <end position="218"/>
    </location>
</feature>
<feature type="coiled-coil region" evidence="1">
    <location>
        <begin position="755"/>
        <end position="782"/>
    </location>
</feature>
<organism evidence="3 4">
    <name type="scientific">Macrostomum lignano</name>
    <dbReference type="NCBI Taxonomy" id="282301"/>
    <lineage>
        <taxon>Eukaryota</taxon>
        <taxon>Metazoa</taxon>
        <taxon>Spiralia</taxon>
        <taxon>Lophotrochozoa</taxon>
        <taxon>Platyhelminthes</taxon>
        <taxon>Rhabditophora</taxon>
        <taxon>Macrostomorpha</taxon>
        <taxon>Macrostomida</taxon>
        <taxon>Macrostomidae</taxon>
        <taxon>Macrostomum</taxon>
    </lineage>
</organism>
<feature type="compositionally biased region" description="Low complexity" evidence="2">
    <location>
        <begin position="81"/>
        <end position="101"/>
    </location>
</feature>
<sequence>MSQSESPIKLTPDPSGNGSGGVSSTSRRLEDDDVIVVDCTPMPPSNVRFDRRVNGNTNRYGKKAGSLPLLALASLPPPQLRPASTLASSDQSNNDDSSNSKSRPDLPPPTLQRAAPTIPAAAALELHRQATPPPPPLQRPTPPPPPLQKPTQSSYQTSSPALKRAAQALRGALQQIGAEKGSLQNCHMTLPLIRPAPSATSSTPTSPPPPPPLLKRASSINMNSNATNGQRKDESYNYCSEVVTISDSSDNQGDNSVILVSTDDSEGNDTHNGINGAIEVRLPVPDNTDIRDHEGVANTSNTEIFLSVSDDRIPFESESVACNGDEFSTEHPNKIVISESVAETSNSGLANGHSVSRFTENLDDRSDSTSVYISVARQSEGETAARPHSESDSRQSEGVTTARPRSESDSRQSEGVTAARPHSESDSRQSEGETAARPRSDRSESKSRQSEGVTAARPHSESDSRQSEGETAARPRSESKSRQSEGVTAARPRSESDSRQSEGVTSTIPHSGSNESVTAVRQLNDISSAAPDSDSGSSQDVTAARPTERPSNGLENGSKDAIFSRVDSESENSARSDTGIDSATAPASEVTDGQPEVRTVAENDTTNSTKPKNDQTLVRPADSANVTKHTNDVDSSELPNNIDSDVGVVEQPEAARNSCSSNRAHKDVQEASTENPLVRRLRSRNRARSSKQPNVANKEASDSPATKRRRLNPSDDVGEDGDSSDSVTDDLAVWQRAASAAGRRADNCFVTAGLAAAATQSINQLTDDIRQLTNRCNSQQARVRALVDCLASSAAISEAATSETTIAQSKPPPTPASPAAVLPQPRLLHAEPLPDDDGSLKYRLQWDLNWTELHCPVSHNAHEDNLGMDYPAAYEIWLCPLWPGVCQADSKWLCAGRIGPLPPPVCCIIACPSASSRNTTDSNENGSLSARGKNKTAALLARNLLVNFAVRALDSKHRPGVWSRVFSLGVK</sequence>
<evidence type="ECO:0000256" key="1">
    <source>
        <dbReference type="SAM" id="Coils"/>
    </source>
</evidence>
<feature type="compositionally biased region" description="Basic and acidic residues" evidence="2">
    <location>
        <begin position="379"/>
        <end position="395"/>
    </location>
</feature>
<evidence type="ECO:0000256" key="2">
    <source>
        <dbReference type="SAM" id="MobiDB-lite"/>
    </source>
</evidence>
<protein>
    <submittedName>
        <fullName evidence="3">Uncharacterized protein</fullName>
    </submittedName>
</protein>
<feature type="region of interest" description="Disordered" evidence="2">
    <location>
        <begin position="377"/>
        <end position="728"/>
    </location>
</feature>
<feature type="compositionally biased region" description="Basic residues" evidence="2">
    <location>
        <begin position="679"/>
        <end position="689"/>
    </location>
</feature>